<keyword evidence="4" id="KW-0820">tRNA-binding</keyword>
<dbReference type="AlphaFoldDB" id="A0A3B0XB09"/>
<reference evidence="12" key="1">
    <citation type="submission" date="2018-06" db="EMBL/GenBank/DDBJ databases">
        <authorList>
            <person name="Zhirakovskaya E."/>
        </authorList>
    </citation>
    <scope>NUCLEOTIDE SEQUENCE</scope>
</reference>
<evidence type="ECO:0000256" key="9">
    <source>
        <dbReference type="ARBA" id="ARBA00022917"/>
    </source>
</evidence>
<dbReference type="GO" id="GO:0006419">
    <property type="term" value="P:alanyl-tRNA aminoacylation"/>
    <property type="evidence" value="ECO:0007669"/>
    <property type="project" value="TreeGrafter"/>
</dbReference>
<proteinExistence type="inferred from homology"/>
<dbReference type="GO" id="GO:0005829">
    <property type="term" value="C:cytosol"/>
    <property type="evidence" value="ECO:0007669"/>
    <property type="project" value="TreeGrafter"/>
</dbReference>
<evidence type="ECO:0000256" key="4">
    <source>
        <dbReference type="ARBA" id="ARBA00022555"/>
    </source>
</evidence>
<dbReference type="GO" id="GO:0000049">
    <property type="term" value="F:tRNA binding"/>
    <property type="evidence" value="ECO:0007669"/>
    <property type="project" value="UniProtKB-KW"/>
</dbReference>
<protein>
    <recommendedName>
        <fullName evidence="3">Alanine--tRNA ligase</fullName>
        <ecNumber evidence="2">6.1.1.7</ecNumber>
    </recommendedName>
</protein>
<evidence type="ECO:0000256" key="5">
    <source>
        <dbReference type="ARBA" id="ARBA00022598"/>
    </source>
</evidence>
<evidence type="ECO:0000313" key="12">
    <source>
        <dbReference type="EMBL" id="VAW58659.1"/>
    </source>
</evidence>
<dbReference type="Pfam" id="PF02272">
    <property type="entry name" value="DHHA1"/>
    <property type="match status" value="1"/>
</dbReference>
<dbReference type="GO" id="GO:0005524">
    <property type="term" value="F:ATP binding"/>
    <property type="evidence" value="ECO:0007669"/>
    <property type="project" value="UniProtKB-KW"/>
</dbReference>
<dbReference type="InterPro" id="IPR003156">
    <property type="entry name" value="DHHA1_dom"/>
</dbReference>
<evidence type="ECO:0000256" key="10">
    <source>
        <dbReference type="ARBA" id="ARBA00023146"/>
    </source>
</evidence>
<feature type="non-terminal residue" evidence="12">
    <location>
        <position position="1"/>
    </location>
</feature>
<comment type="similarity">
    <text evidence="1">Belongs to the class-II aminoacyl-tRNA synthetase family.</text>
</comment>
<sequence length="130" mass="13262">AQLKSKMATQTGEDLTASAVEVNGIKVLAVKLEGADSKSLRDTMDQLKNKLGASAVVLAVVDGKKVSLCAGVSKDQIKRLKAGDLVNMVAGQIGGKGGGRPDMAMAGGSQPENLDSALASVKGWVEGQLL</sequence>
<keyword evidence="6" id="KW-0547">Nucleotide-binding</keyword>
<dbReference type="GO" id="GO:0004813">
    <property type="term" value="F:alanine-tRNA ligase activity"/>
    <property type="evidence" value="ECO:0007669"/>
    <property type="project" value="UniProtKB-EC"/>
</dbReference>
<dbReference type="GO" id="GO:0045892">
    <property type="term" value="P:negative regulation of DNA-templated transcription"/>
    <property type="evidence" value="ECO:0007669"/>
    <property type="project" value="TreeGrafter"/>
</dbReference>
<dbReference type="Gene3D" id="3.10.310.40">
    <property type="match status" value="1"/>
</dbReference>
<evidence type="ECO:0000256" key="1">
    <source>
        <dbReference type="ARBA" id="ARBA00008226"/>
    </source>
</evidence>
<keyword evidence="9" id="KW-0648">Protein biosynthesis</keyword>
<evidence type="ECO:0000256" key="8">
    <source>
        <dbReference type="ARBA" id="ARBA00022884"/>
    </source>
</evidence>
<dbReference type="PANTHER" id="PTHR11777:SF9">
    <property type="entry name" value="ALANINE--TRNA LIGASE, CYTOPLASMIC"/>
    <property type="match status" value="1"/>
</dbReference>
<organism evidence="12">
    <name type="scientific">hydrothermal vent metagenome</name>
    <dbReference type="NCBI Taxonomy" id="652676"/>
    <lineage>
        <taxon>unclassified sequences</taxon>
        <taxon>metagenomes</taxon>
        <taxon>ecological metagenomes</taxon>
    </lineage>
</organism>
<dbReference type="EMBL" id="UOFG01000045">
    <property type="protein sequence ID" value="VAW58659.1"/>
    <property type="molecule type" value="Genomic_DNA"/>
</dbReference>
<keyword evidence="10 12" id="KW-0030">Aminoacyl-tRNA synthetase</keyword>
<dbReference type="PANTHER" id="PTHR11777">
    <property type="entry name" value="ALANYL-TRNA SYNTHETASE"/>
    <property type="match status" value="1"/>
</dbReference>
<dbReference type="InterPro" id="IPR050058">
    <property type="entry name" value="Ala-tRNA_ligase"/>
</dbReference>
<dbReference type="EC" id="6.1.1.7" evidence="2"/>
<evidence type="ECO:0000259" key="11">
    <source>
        <dbReference type="Pfam" id="PF02272"/>
    </source>
</evidence>
<keyword evidence="7" id="KW-0067">ATP-binding</keyword>
<evidence type="ECO:0000256" key="2">
    <source>
        <dbReference type="ARBA" id="ARBA00013168"/>
    </source>
</evidence>
<evidence type="ECO:0000256" key="7">
    <source>
        <dbReference type="ARBA" id="ARBA00022840"/>
    </source>
</evidence>
<keyword evidence="5 12" id="KW-0436">Ligase</keyword>
<dbReference type="FunFam" id="3.10.310.40:FF:000001">
    <property type="entry name" value="Alanine--tRNA ligase"/>
    <property type="match status" value="1"/>
</dbReference>
<gene>
    <name evidence="12" type="ORF">MNBD_GAMMA11-2951</name>
</gene>
<evidence type="ECO:0000256" key="6">
    <source>
        <dbReference type="ARBA" id="ARBA00022741"/>
    </source>
</evidence>
<evidence type="ECO:0000256" key="3">
    <source>
        <dbReference type="ARBA" id="ARBA00017959"/>
    </source>
</evidence>
<dbReference type="GO" id="GO:0002161">
    <property type="term" value="F:aminoacyl-tRNA deacylase activity"/>
    <property type="evidence" value="ECO:0007669"/>
    <property type="project" value="TreeGrafter"/>
</dbReference>
<name>A0A3B0XB09_9ZZZZ</name>
<feature type="domain" description="DHHA1" evidence="11">
    <location>
        <begin position="25"/>
        <end position="126"/>
    </location>
</feature>
<accession>A0A3B0XB09</accession>
<keyword evidence="8" id="KW-0694">RNA-binding</keyword>